<reference evidence="6" key="2">
    <citation type="submission" date="2013-10" db="EMBL/GenBank/DDBJ databases">
        <authorList>
            <person name="Aslett M."/>
        </authorList>
    </citation>
    <scope>NUCLEOTIDE SEQUENCE [LARGE SCALE GENOMIC DNA]</scope>
    <source>
        <strain evidence="6">Weybridge</strain>
    </source>
</reference>
<feature type="compositionally biased region" description="Acidic residues" evidence="4">
    <location>
        <begin position="747"/>
        <end position="761"/>
    </location>
</feature>
<dbReference type="SMART" id="SM00717">
    <property type="entry name" value="SANT"/>
    <property type="match status" value="2"/>
</dbReference>
<accession>U6M3C8</accession>
<evidence type="ECO:0000256" key="4">
    <source>
        <dbReference type="SAM" id="MobiDB-lite"/>
    </source>
</evidence>
<feature type="region of interest" description="Disordered" evidence="4">
    <location>
        <begin position="609"/>
        <end position="840"/>
    </location>
</feature>
<evidence type="ECO:0000259" key="5">
    <source>
        <dbReference type="PROSITE" id="PS50090"/>
    </source>
</evidence>
<comment type="subcellular location">
    <subcellularLocation>
        <location evidence="1">Nucleus</location>
    </subcellularLocation>
</comment>
<feature type="region of interest" description="Disordered" evidence="4">
    <location>
        <begin position="58"/>
        <end position="84"/>
    </location>
</feature>
<evidence type="ECO:0000313" key="6">
    <source>
        <dbReference type="EMBL" id="CDJ58737.1"/>
    </source>
</evidence>
<proteinExistence type="predicted"/>
<dbReference type="VEuPathDB" id="ToxoDB:EMWEY_00017670"/>
<dbReference type="EMBL" id="HG719812">
    <property type="protein sequence ID" value="CDJ58737.1"/>
    <property type="molecule type" value="Genomic_DNA"/>
</dbReference>
<dbReference type="PROSITE" id="PS50090">
    <property type="entry name" value="MYB_LIKE"/>
    <property type="match status" value="1"/>
</dbReference>
<dbReference type="AlphaFoldDB" id="U6M3C8"/>
<feature type="compositionally biased region" description="Basic residues" evidence="4">
    <location>
        <begin position="722"/>
        <end position="733"/>
    </location>
</feature>
<dbReference type="GO" id="GO:0005634">
    <property type="term" value="C:nucleus"/>
    <property type="evidence" value="ECO:0007669"/>
    <property type="project" value="UniProtKB-SubCell"/>
</dbReference>
<gene>
    <name evidence="6" type="ORF">EMWEY_00017670</name>
</gene>
<feature type="domain" description="Myb-like" evidence="5">
    <location>
        <begin position="220"/>
        <end position="273"/>
    </location>
</feature>
<dbReference type="InterPro" id="IPR051651">
    <property type="entry name" value="DMTF1_DNA-bind_reg"/>
</dbReference>
<keyword evidence="7" id="KW-1185">Reference proteome</keyword>
<reference evidence="6" key="1">
    <citation type="submission" date="2013-10" db="EMBL/GenBank/DDBJ databases">
        <title>Genomic analysis of the causative agents of coccidiosis in chickens.</title>
        <authorList>
            <person name="Reid A.J."/>
            <person name="Blake D."/>
            <person name="Billington K."/>
            <person name="Browne H."/>
            <person name="Dunn M."/>
            <person name="Hung S."/>
            <person name="Kawahara F."/>
            <person name="Miranda-Saavedra D."/>
            <person name="Mourier T."/>
            <person name="Nagra H."/>
            <person name="Otto T.D."/>
            <person name="Rawlings N."/>
            <person name="Sanchez A."/>
            <person name="Sanders M."/>
            <person name="Subramaniam C."/>
            <person name="Tay Y."/>
            <person name="Dear P."/>
            <person name="Doerig C."/>
            <person name="Gruber A."/>
            <person name="Parkinson J."/>
            <person name="Shirley M."/>
            <person name="Wan K.L."/>
            <person name="Berriman M."/>
            <person name="Tomley F."/>
            <person name="Pain A."/>
        </authorList>
    </citation>
    <scope>NUCLEOTIDE SEQUENCE [LARGE SCALE GENOMIC DNA]</scope>
    <source>
        <strain evidence="6">Weybridge</strain>
    </source>
</reference>
<feature type="compositionally biased region" description="Acidic residues" evidence="4">
    <location>
        <begin position="694"/>
        <end position="710"/>
    </location>
</feature>
<dbReference type="Gene3D" id="1.10.10.60">
    <property type="entry name" value="Homeodomain-like"/>
    <property type="match status" value="1"/>
</dbReference>
<dbReference type="OrthoDB" id="2143914at2759"/>
<feature type="compositionally biased region" description="Basic residues" evidence="4">
    <location>
        <begin position="816"/>
        <end position="825"/>
    </location>
</feature>
<evidence type="ECO:0000256" key="2">
    <source>
        <dbReference type="ARBA" id="ARBA00023125"/>
    </source>
</evidence>
<dbReference type="GeneID" id="25335753"/>
<keyword evidence="2" id="KW-0238">DNA-binding</keyword>
<feature type="compositionally biased region" description="Acidic residues" evidence="4">
    <location>
        <begin position="790"/>
        <end position="812"/>
    </location>
</feature>
<dbReference type="GO" id="GO:0003700">
    <property type="term" value="F:DNA-binding transcription factor activity"/>
    <property type="evidence" value="ECO:0007669"/>
    <property type="project" value="TreeGrafter"/>
</dbReference>
<keyword evidence="3" id="KW-0539">Nucleus</keyword>
<feature type="compositionally biased region" description="Basic residues" evidence="4">
    <location>
        <begin position="64"/>
        <end position="76"/>
    </location>
</feature>
<protein>
    <recommendedName>
        <fullName evidence="5">Myb-like domain-containing protein</fullName>
    </recommendedName>
</protein>
<feature type="compositionally biased region" description="Basic residues" evidence="4">
    <location>
        <begin position="677"/>
        <end position="689"/>
    </location>
</feature>
<dbReference type="InterPro" id="IPR001005">
    <property type="entry name" value="SANT/Myb"/>
</dbReference>
<dbReference type="PANTHER" id="PTHR46380">
    <property type="entry name" value="CYCLIN-D-BINDING MYB-LIKE TRANSCRIPTION FACTOR 1"/>
    <property type="match status" value="1"/>
</dbReference>
<dbReference type="RefSeq" id="XP_013335385.1">
    <property type="nucleotide sequence ID" value="XM_013479931.1"/>
</dbReference>
<feature type="compositionally biased region" description="Basic and acidic residues" evidence="4">
    <location>
        <begin position="711"/>
        <end position="721"/>
    </location>
</feature>
<evidence type="ECO:0000256" key="1">
    <source>
        <dbReference type="ARBA" id="ARBA00004123"/>
    </source>
</evidence>
<name>U6M3C8_EIMMA</name>
<dbReference type="GO" id="GO:0000976">
    <property type="term" value="F:transcription cis-regulatory region binding"/>
    <property type="evidence" value="ECO:0007669"/>
    <property type="project" value="TreeGrafter"/>
</dbReference>
<feature type="compositionally biased region" description="Basic residues" evidence="4">
    <location>
        <begin position="772"/>
        <end position="785"/>
    </location>
</feature>
<evidence type="ECO:0000313" key="7">
    <source>
        <dbReference type="Proteomes" id="UP000030763"/>
    </source>
</evidence>
<dbReference type="OMA" id="YGYIRRR"/>
<dbReference type="SUPFAM" id="SSF46689">
    <property type="entry name" value="Homeodomain-like"/>
    <property type="match status" value="1"/>
</dbReference>
<organism evidence="6 7">
    <name type="scientific">Eimeria maxima</name>
    <name type="common">Coccidian parasite</name>
    <dbReference type="NCBI Taxonomy" id="5804"/>
    <lineage>
        <taxon>Eukaryota</taxon>
        <taxon>Sar</taxon>
        <taxon>Alveolata</taxon>
        <taxon>Apicomplexa</taxon>
        <taxon>Conoidasida</taxon>
        <taxon>Coccidia</taxon>
        <taxon>Eucoccidiorida</taxon>
        <taxon>Eimeriorina</taxon>
        <taxon>Eimeriidae</taxon>
        <taxon>Eimeria</taxon>
    </lineage>
</organism>
<evidence type="ECO:0000256" key="3">
    <source>
        <dbReference type="ARBA" id="ARBA00023242"/>
    </source>
</evidence>
<dbReference type="PANTHER" id="PTHR46380:SF2">
    <property type="entry name" value="CYCLIN-D-BINDING MYB-LIKE TRANSCRIPTION FACTOR 1"/>
    <property type="match status" value="1"/>
</dbReference>
<sequence length="840" mass="96266">MVSDSREDNSCGDTPQEWLKRLTVKVEPESNDAVCNSEQPAESAGILSSEGISSEYLPISSKSGKVKSKKERKKSSSGKPPKDERVLIPKEAPVYVPALAPSLLPFGSSQVVTKGEETFSADQLQLLELAGPGAKGLWRLHARSGINYRKGPFTTEEKLIIEEALDQYMQREGFSTLEEAVQSLTGNLGKKSAGRFQAIARCLPDRPFVSVYGYIRRRITGSVKRGVWSKEETHQLLLLARRFPSSLRGRWVKIGNILNRRPADVCDRWRTVQPRLHELEAELLHALEDKAAAAAAAAGKGEGEEANLAAVNTAAVVAATRLNTEEKVLLLQEVQQKTGEELPCFGIPWQRIREETFPLKSHACLRCVYNLVILPEELYKRMQANPRPVVLRHVLRCLGRLLLQQQQQLPPGLRGIEWLDILPFVPASLQLSVLKEAAGSIMREEGVPIEVAVPRLLQQHEYRLNKTRKKDAARLLRAALPVYVQQNLEEEIKKKGKEKNWSEDKLKKKMRRKRRATAAKELARLKERLTQIRACPLNAPPRGCPRYIQDEQQQAAEAAARENDPLLLAAAAAAAAAADEENAEELAVAALLENSFTDGLPSHLIEETIQENKEKKKEKKKKKHKNREMDNYIQEENNEEEIETEYQQEEEQEEEREEEGKDGGERGGEEEGEEIVHKKKKEKKKHKIANRMEEEGEEKEEERKEEEEEGEHQLTIDELTREKRRKKKKKKKEKEKEYYLDNSSTAAEEEEEEKEEKEENNDYSCLVVVPSKQKKHKEKKHKEKRKREEEQEEGDKEIEEKEEEKEEEIDELREEKKKKKKRKKEKYSYYEQTAGFGVHY</sequence>
<feature type="compositionally biased region" description="Basic and acidic residues" evidence="4">
    <location>
        <begin position="658"/>
        <end position="669"/>
    </location>
</feature>
<feature type="compositionally biased region" description="Acidic residues" evidence="4">
    <location>
        <begin position="636"/>
        <end position="657"/>
    </location>
</feature>
<dbReference type="InterPro" id="IPR009057">
    <property type="entry name" value="Homeodomain-like_sf"/>
</dbReference>
<feature type="compositionally biased region" description="Basic residues" evidence="4">
    <location>
        <begin position="616"/>
        <end position="626"/>
    </location>
</feature>
<dbReference type="Proteomes" id="UP000030763">
    <property type="component" value="Unassembled WGS sequence"/>
</dbReference>